<dbReference type="InterPro" id="IPR002816">
    <property type="entry name" value="TraB/PrgY/GumN_fam"/>
</dbReference>
<dbReference type="InterPro" id="IPR047111">
    <property type="entry name" value="YbaP-like"/>
</dbReference>
<sequence length="292" mass="32466">MPFFFRTLALAALLATTSAAVAAPGGERHALWSLKGKSNTVYLLGSVHFLKPTDQLPGAIDTAYRDAEKLVMEIDMDDLDPLEAQQITLQLGMLPEGRTLESELGAKAYAQVATQARAIGVDPALLNRFRPWLAAMTLVQLQLMKQGLDPQSGVEQRLTARAAVDRKEITGLETMEQQLGMLAGLPEDQQREFLMYSVEDVERASKEIDELIAAWRIGDTSTLDKLLSEGFDKYPDLYRPLTVDRNRRWIPNIEALLDDSDDYLVVVGALHLVGKDSVIDLLERKGHKITQH</sequence>
<evidence type="ECO:0000313" key="3">
    <source>
        <dbReference type="Proteomes" id="UP000588068"/>
    </source>
</evidence>
<accession>A0A841HUR1</accession>
<dbReference type="RefSeq" id="WP_184335096.1">
    <property type="nucleotide sequence ID" value="NZ_JACHHZ010000006.1"/>
</dbReference>
<evidence type="ECO:0000256" key="1">
    <source>
        <dbReference type="SAM" id="SignalP"/>
    </source>
</evidence>
<comment type="caution">
    <text evidence="2">The sequence shown here is derived from an EMBL/GenBank/DDBJ whole genome shotgun (WGS) entry which is preliminary data.</text>
</comment>
<dbReference type="Pfam" id="PF01963">
    <property type="entry name" value="TraB_PrgY_gumN"/>
    <property type="match status" value="1"/>
</dbReference>
<gene>
    <name evidence="2" type="ORF">HNQ60_004589</name>
</gene>
<feature type="chain" id="PRO_5032440220" description="TraB/GumN family protein" evidence="1">
    <location>
        <begin position="23"/>
        <end position="292"/>
    </location>
</feature>
<dbReference type="CDD" id="cd14789">
    <property type="entry name" value="Tiki"/>
    <property type="match status" value="1"/>
</dbReference>
<dbReference type="PANTHER" id="PTHR40590">
    <property type="entry name" value="CYTOPLASMIC PROTEIN-RELATED"/>
    <property type="match status" value="1"/>
</dbReference>
<organism evidence="2 3">
    <name type="scientific">Povalibacter uvarum</name>
    <dbReference type="NCBI Taxonomy" id="732238"/>
    <lineage>
        <taxon>Bacteria</taxon>
        <taxon>Pseudomonadati</taxon>
        <taxon>Pseudomonadota</taxon>
        <taxon>Gammaproteobacteria</taxon>
        <taxon>Steroidobacterales</taxon>
        <taxon>Steroidobacteraceae</taxon>
        <taxon>Povalibacter</taxon>
    </lineage>
</organism>
<keyword evidence="3" id="KW-1185">Reference proteome</keyword>
<feature type="signal peptide" evidence="1">
    <location>
        <begin position="1"/>
        <end position="22"/>
    </location>
</feature>
<reference evidence="2 3" key="1">
    <citation type="submission" date="2020-08" db="EMBL/GenBank/DDBJ databases">
        <title>Genomic Encyclopedia of Type Strains, Phase IV (KMG-IV): sequencing the most valuable type-strain genomes for metagenomic binning, comparative biology and taxonomic classification.</title>
        <authorList>
            <person name="Goeker M."/>
        </authorList>
    </citation>
    <scope>NUCLEOTIDE SEQUENCE [LARGE SCALE GENOMIC DNA]</scope>
    <source>
        <strain evidence="2 3">DSM 26723</strain>
    </source>
</reference>
<proteinExistence type="predicted"/>
<protein>
    <recommendedName>
        <fullName evidence="4">TraB/GumN family protein</fullName>
    </recommendedName>
</protein>
<evidence type="ECO:0000313" key="2">
    <source>
        <dbReference type="EMBL" id="MBB6095698.1"/>
    </source>
</evidence>
<evidence type="ECO:0008006" key="4">
    <source>
        <dbReference type="Google" id="ProtNLM"/>
    </source>
</evidence>
<keyword evidence="1" id="KW-0732">Signal</keyword>
<dbReference type="PANTHER" id="PTHR40590:SF1">
    <property type="entry name" value="CYTOPLASMIC PROTEIN"/>
    <property type="match status" value="1"/>
</dbReference>
<name>A0A841HUR1_9GAMM</name>
<dbReference type="EMBL" id="JACHHZ010000006">
    <property type="protein sequence ID" value="MBB6095698.1"/>
    <property type="molecule type" value="Genomic_DNA"/>
</dbReference>
<dbReference type="Proteomes" id="UP000588068">
    <property type="component" value="Unassembled WGS sequence"/>
</dbReference>
<dbReference type="AlphaFoldDB" id="A0A841HUR1"/>